<evidence type="ECO:0000256" key="4">
    <source>
        <dbReference type="ARBA" id="ARBA00022827"/>
    </source>
</evidence>
<dbReference type="GO" id="GO:0050660">
    <property type="term" value="F:flavin adenine dinucleotide binding"/>
    <property type="evidence" value="ECO:0007669"/>
    <property type="project" value="InterPro"/>
</dbReference>
<keyword evidence="9" id="KW-1185">Reference proteome</keyword>
<dbReference type="eggNOG" id="COG2303">
    <property type="taxonomic scope" value="Bacteria"/>
</dbReference>
<dbReference type="InterPro" id="IPR051473">
    <property type="entry name" value="P2Ox-like"/>
</dbReference>
<comment type="cofactor">
    <cofactor evidence="1">
        <name>FAD</name>
        <dbReference type="ChEBI" id="CHEBI:57692"/>
    </cofactor>
</comment>
<organism evidence="8 9">
    <name type="scientific">Paenibacillus curdlanolyticus YK9</name>
    <dbReference type="NCBI Taxonomy" id="717606"/>
    <lineage>
        <taxon>Bacteria</taxon>
        <taxon>Bacillati</taxon>
        <taxon>Bacillota</taxon>
        <taxon>Bacilli</taxon>
        <taxon>Bacillales</taxon>
        <taxon>Paenibacillaceae</taxon>
        <taxon>Paenibacillus</taxon>
    </lineage>
</organism>
<proteinExistence type="inferred from homology"/>
<evidence type="ECO:0000259" key="7">
    <source>
        <dbReference type="Pfam" id="PF05199"/>
    </source>
</evidence>
<keyword evidence="5" id="KW-0560">Oxidoreductase</keyword>
<dbReference type="STRING" id="717606.PaecuDRAFT_1864"/>
<reference evidence="8 9" key="1">
    <citation type="submission" date="2010-07" db="EMBL/GenBank/DDBJ databases">
        <title>The draft genome of Paenibacillus curdlanolyticus YK9.</title>
        <authorList>
            <consortium name="US DOE Joint Genome Institute (JGI-PGF)"/>
            <person name="Lucas S."/>
            <person name="Copeland A."/>
            <person name="Lapidus A."/>
            <person name="Cheng J.-F."/>
            <person name="Bruce D."/>
            <person name="Goodwin L."/>
            <person name="Pitluck S."/>
            <person name="Land M.L."/>
            <person name="Hauser L."/>
            <person name="Chang Y.-J."/>
            <person name="Jeffries C."/>
            <person name="Anderson I.J."/>
            <person name="Johnson E."/>
            <person name="Loganathan U."/>
            <person name="Mulhopadhyay B."/>
            <person name="Kyrpides N."/>
            <person name="Woyke T.J."/>
        </authorList>
    </citation>
    <scope>NUCLEOTIDE SEQUENCE [LARGE SCALE GENOMIC DNA]</scope>
    <source>
        <strain evidence="8 9">YK9</strain>
    </source>
</reference>
<dbReference type="Pfam" id="PF05199">
    <property type="entry name" value="GMC_oxred_C"/>
    <property type="match status" value="1"/>
</dbReference>
<dbReference type="Gene3D" id="3.50.50.60">
    <property type="entry name" value="FAD/NAD(P)-binding domain"/>
    <property type="match status" value="2"/>
</dbReference>
<feature type="domain" description="Glucose-methanol-choline oxidoreductase N-terminal" evidence="6">
    <location>
        <begin position="209"/>
        <end position="291"/>
    </location>
</feature>
<dbReference type="SUPFAM" id="SSF54373">
    <property type="entry name" value="FAD-linked reductases, C-terminal domain"/>
    <property type="match status" value="1"/>
</dbReference>
<evidence type="ECO:0000256" key="5">
    <source>
        <dbReference type="ARBA" id="ARBA00023002"/>
    </source>
</evidence>
<evidence type="ECO:0000313" key="9">
    <source>
        <dbReference type="Proteomes" id="UP000005387"/>
    </source>
</evidence>
<dbReference type="AlphaFoldDB" id="E0I8B3"/>
<dbReference type="SUPFAM" id="SSF51905">
    <property type="entry name" value="FAD/NAD(P)-binding domain"/>
    <property type="match status" value="1"/>
</dbReference>
<dbReference type="InterPro" id="IPR007867">
    <property type="entry name" value="GMC_OxRtase_C"/>
</dbReference>
<name>E0I8B3_9BACL</name>
<dbReference type="Proteomes" id="UP000005387">
    <property type="component" value="Unassembled WGS sequence"/>
</dbReference>
<evidence type="ECO:0000313" key="8">
    <source>
        <dbReference type="EMBL" id="EFM11418.1"/>
    </source>
</evidence>
<feature type="domain" description="Glucose-methanol-choline oxidoreductase C-terminal" evidence="7">
    <location>
        <begin position="353"/>
        <end position="473"/>
    </location>
</feature>
<dbReference type="InterPro" id="IPR036188">
    <property type="entry name" value="FAD/NAD-bd_sf"/>
</dbReference>
<protein>
    <submittedName>
        <fullName evidence="8">Glucose-methanol-choline oxidoreductase</fullName>
    </submittedName>
</protein>
<gene>
    <name evidence="8" type="ORF">PaecuDRAFT_1864</name>
</gene>
<comment type="similarity">
    <text evidence="2">Belongs to the GMC oxidoreductase family.</text>
</comment>
<dbReference type="OrthoDB" id="9787779at2"/>
<dbReference type="PANTHER" id="PTHR42784">
    <property type="entry name" value="PYRANOSE 2-OXIDASE"/>
    <property type="match status" value="1"/>
</dbReference>
<dbReference type="RefSeq" id="WP_006037874.1">
    <property type="nucleotide sequence ID" value="NZ_AEDD01000004.1"/>
</dbReference>
<dbReference type="PANTHER" id="PTHR42784:SF1">
    <property type="entry name" value="PYRANOSE 2-OXIDASE"/>
    <property type="match status" value="1"/>
</dbReference>
<sequence length="485" mass="53336">MNASPFISKCPEVAQPIQSNWIPLVSLEEMEQREYDVLIVGSGAGGGAALWRLCQRWGPNKRIGLIEAGDTLLNTHARNISTLSDESRFSSYLRAIKRPVEGSAPDFSGATQVTALGGRTLFWTAIAPRPYAGALANWPVSANELNYYYGVAERFMNVRDYFSFKYPMWEALLNRLQINGFPQAKYAPRALDFEPLNYNGTINSNVYFSSIQFLGEGLNAHPYDLAVQARATRILTCGGRACGVEVMRPDKRVFRLKANHIILAAGTLQTPRLLLHSAIPGPSIGHYLWNHSYTKVAVQMTPDGFARGISFAAFPYALIIPQTEGHPYQIQIYPLGSPDEKKLDLNAFGTVEPRYVNRVTLDPYKRDEYGVPVIKVDFAYSDRDWAVVTQMSQTLLRAAAAWGSVIQPPGVCMLPPGADSHESGTCRMGTDPYTSATNPFGQIHNVPGLFVADNSVLPSTGGANPTLSTIALAIRTADYIVGWNH</sequence>
<dbReference type="EMBL" id="AEDD01000004">
    <property type="protein sequence ID" value="EFM11418.1"/>
    <property type="molecule type" value="Genomic_DNA"/>
</dbReference>
<dbReference type="InterPro" id="IPR000172">
    <property type="entry name" value="GMC_OxRdtase_N"/>
</dbReference>
<keyword evidence="3" id="KW-0285">Flavoprotein</keyword>
<evidence type="ECO:0000256" key="1">
    <source>
        <dbReference type="ARBA" id="ARBA00001974"/>
    </source>
</evidence>
<accession>E0I8B3</accession>
<evidence type="ECO:0000256" key="3">
    <source>
        <dbReference type="ARBA" id="ARBA00022630"/>
    </source>
</evidence>
<dbReference type="Pfam" id="PF00732">
    <property type="entry name" value="GMC_oxred_N"/>
    <property type="match status" value="1"/>
</dbReference>
<evidence type="ECO:0000259" key="6">
    <source>
        <dbReference type="Pfam" id="PF00732"/>
    </source>
</evidence>
<dbReference type="GO" id="GO:0016614">
    <property type="term" value="F:oxidoreductase activity, acting on CH-OH group of donors"/>
    <property type="evidence" value="ECO:0007669"/>
    <property type="project" value="InterPro"/>
</dbReference>
<evidence type="ECO:0000256" key="2">
    <source>
        <dbReference type="ARBA" id="ARBA00010790"/>
    </source>
</evidence>
<keyword evidence="4" id="KW-0274">FAD</keyword>